<dbReference type="EMBL" id="QKWP01000083">
    <property type="protein sequence ID" value="RIB27937.1"/>
    <property type="molecule type" value="Genomic_DNA"/>
</dbReference>
<evidence type="ECO:0000313" key="2">
    <source>
        <dbReference type="Proteomes" id="UP000266673"/>
    </source>
</evidence>
<dbReference type="Proteomes" id="UP000266673">
    <property type="component" value="Unassembled WGS sequence"/>
</dbReference>
<sequence>MSNRTNCAFKQNINTDLYRVQIDCNKRVRAELNILKDKIRQRQPKSQLSTAISTLHFNPKIRRQQELIKNTIKEEEIQLELMEIRDKVSQTNQTVHTVEMEVIKKRLDETHNEIIAV</sequence>
<gene>
    <name evidence="1" type="ORF">C2G38_1654694</name>
</gene>
<reference evidence="1 2" key="1">
    <citation type="submission" date="2018-06" db="EMBL/GenBank/DDBJ databases">
        <title>Comparative genomics reveals the genomic features of Rhizophagus irregularis, R. cerebriforme, R. diaphanum and Gigaspora rosea, and their symbiotic lifestyle signature.</title>
        <authorList>
            <person name="Morin E."/>
            <person name="San Clemente H."/>
            <person name="Chen E.C.H."/>
            <person name="De La Providencia I."/>
            <person name="Hainaut M."/>
            <person name="Kuo A."/>
            <person name="Kohler A."/>
            <person name="Murat C."/>
            <person name="Tang N."/>
            <person name="Roy S."/>
            <person name="Loubradou J."/>
            <person name="Henrissat B."/>
            <person name="Grigoriev I.V."/>
            <person name="Corradi N."/>
            <person name="Roux C."/>
            <person name="Martin F.M."/>
        </authorList>
    </citation>
    <scope>NUCLEOTIDE SEQUENCE [LARGE SCALE GENOMIC DNA]</scope>
    <source>
        <strain evidence="1 2">DAOM 194757</strain>
    </source>
</reference>
<accession>A0A397W2Y0</accession>
<dbReference type="AlphaFoldDB" id="A0A397W2Y0"/>
<organism evidence="1 2">
    <name type="scientific">Gigaspora rosea</name>
    <dbReference type="NCBI Taxonomy" id="44941"/>
    <lineage>
        <taxon>Eukaryota</taxon>
        <taxon>Fungi</taxon>
        <taxon>Fungi incertae sedis</taxon>
        <taxon>Mucoromycota</taxon>
        <taxon>Glomeromycotina</taxon>
        <taxon>Glomeromycetes</taxon>
        <taxon>Diversisporales</taxon>
        <taxon>Gigasporaceae</taxon>
        <taxon>Gigaspora</taxon>
    </lineage>
</organism>
<evidence type="ECO:0000313" key="1">
    <source>
        <dbReference type="EMBL" id="RIB27937.1"/>
    </source>
</evidence>
<name>A0A397W2Y0_9GLOM</name>
<comment type="caution">
    <text evidence="1">The sequence shown here is derived from an EMBL/GenBank/DDBJ whole genome shotgun (WGS) entry which is preliminary data.</text>
</comment>
<keyword evidence="2" id="KW-1185">Reference proteome</keyword>
<proteinExistence type="predicted"/>
<protein>
    <submittedName>
        <fullName evidence="1">Uncharacterized protein</fullName>
    </submittedName>
</protein>